<name>A0A8H7XT82_PSICU</name>
<evidence type="ECO:0000256" key="2">
    <source>
        <dbReference type="SAM" id="Phobius"/>
    </source>
</evidence>
<feature type="transmembrane region" description="Helical" evidence="2">
    <location>
        <begin position="6"/>
        <end position="25"/>
    </location>
</feature>
<evidence type="ECO:0000259" key="3">
    <source>
        <dbReference type="Pfam" id="PF20151"/>
    </source>
</evidence>
<evidence type="ECO:0000256" key="1">
    <source>
        <dbReference type="SAM" id="MobiDB-lite"/>
    </source>
</evidence>
<proteinExistence type="predicted"/>
<sequence length="374" mass="42152">MAPFVVYEFAFVCCSIAAVALLIWDHVITFGREVQIFWSRKISGPAILYGLLRYGTLFEKIAVMLLASWYMTPHGCNVAVRFQIFPMILRSLGYGMFSALRVYALRRNQWPLAIFVFLLCLPSLVMPAYVYAHQWSPGVNVFGCTLAYKASPVEHTRCYTHDTIPHLIEIGTVRIAGLVADLLGEFIVIIVTINRTFHLRKQAIPLEEEKKRPGLMHLFLRDGSVYFVALLILSLADMLVLVFDHVPSFATRYDYWVVPYYTPVFRTIIISRFLLMLRSIYYDESNDKTDADGEAPLGSLKFQSRVIGTMGAPVDSQFDEYSGPEPWEDEDDLVFSSDPLAAGLLETDTPSHDSSDNIGKESTPSEADASNIEA</sequence>
<feature type="transmembrane region" description="Helical" evidence="2">
    <location>
        <begin position="255"/>
        <end position="275"/>
    </location>
</feature>
<feature type="transmembrane region" description="Helical" evidence="2">
    <location>
        <begin position="82"/>
        <end position="100"/>
    </location>
</feature>
<dbReference type="InterPro" id="IPR045340">
    <property type="entry name" value="DUF6533"/>
</dbReference>
<feature type="transmembrane region" description="Helical" evidence="2">
    <location>
        <begin position="46"/>
        <end position="70"/>
    </location>
</feature>
<dbReference type="AlphaFoldDB" id="A0A8H7XT82"/>
<comment type="caution">
    <text evidence="4">The sequence shown here is derived from an EMBL/GenBank/DDBJ whole genome shotgun (WGS) entry which is preliminary data.</text>
</comment>
<protein>
    <recommendedName>
        <fullName evidence="3">DUF6533 domain-containing protein</fullName>
    </recommendedName>
</protein>
<gene>
    <name evidence="4" type="ORF">JR316_009936</name>
</gene>
<dbReference type="Pfam" id="PF20151">
    <property type="entry name" value="DUF6533"/>
    <property type="match status" value="1"/>
</dbReference>
<keyword evidence="2" id="KW-0812">Transmembrane</keyword>
<dbReference type="EMBL" id="JAFIQS010000010">
    <property type="protein sequence ID" value="KAG5165240.1"/>
    <property type="molecule type" value="Genomic_DNA"/>
</dbReference>
<dbReference type="OrthoDB" id="3052633at2759"/>
<keyword evidence="2" id="KW-1133">Transmembrane helix</keyword>
<reference evidence="4" key="1">
    <citation type="submission" date="2021-02" db="EMBL/GenBank/DDBJ databases">
        <title>Psilocybe cubensis genome.</title>
        <authorList>
            <person name="Mckernan K.J."/>
            <person name="Crawford S."/>
            <person name="Trippe A."/>
            <person name="Kane L.T."/>
            <person name="Mclaughlin S."/>
        </authorList>
    </citation>
    <scope>NUCLEOTIDE SEQUENCE [LARGE SCALE GENOMIC DNA]</scope>
    <source>
        <strain evidence="4">MGC-MH-2018</strain>
    </source>
</reference>
<keyword evidence="2" id="KW-0472">Membrane</keyword>
<feature type="transmembrane region" description="Helical" evidence="2">
    <location>
        <begin position="175"/>
        <end position="197"/>
    </location>
</feature>
<organism evidence="4">
    <name type="scientific">Psilocybe cubensis</name>
    <name type="common">Psychedelic mushroom</name>
    <name type="synonym">Stropharia cubensis</name>
    <dbReference type="NCBI Taxonomy" id="181762"/>
    <lineage>
        <taxon>Eukaryota</taxon>
        <taxon>Fungi</taxon>
        <taxon>Dikarya</taxon>
        <taxon>Basidiomycota</taxon>
        <taxon>Agaricomycotina</taxon>
        <taxon>Agaricomycetes</taxon>
        <taxon>Agaricomycetidae</taxon>
        <taxon>Agaricales</taxon>
        <taxon>Agaricineae</taxon>
        <taxon>Strophariaceae</taxon>
        <taxon>Psilocybe</taxon>
    </lineage>
</organism>
<evidence type="ECO:0000313" key="4">
    <source>
        <dbReference type="EMBL" id="KAG5165240.1"/>
    </source>
</evidence>
<feature type="transmembrane region" description="Helical" evidence="2">
    <location>
        <begin position="218"/>
        <end position="243"/>
    </location>
</feature>
<accession>A0A8H7XT82</accession>
<feature type="compositionally biased region" description="Basic and acidic residues" evidence="1">
    <location>
        <begin position="349"/>
        <end position="359"/>
    </location>
</feature>
<feature type="region of interest" description="Disordered" evidence="1">
    <location>
        <begin position="343"/>
        <end position="374"/>
    </location>
</feature>
<feature type="transmembrane region" description="Helical" evidence="2">
    <location>
        <begin position="112"/>
        <end position="132"/>
    </location>
</feature>
<feature type="domain" description="DUF6533" evidence="3">
    <location>
        <begin position="13"/>
        <end position="58"/>
    </location>
</feature>